<accession>A0A368KPE3</accession>
<reference evidence="3 4" key="1">
    <citation type="submission" date="2018-07" db="EMBL/GenBank/DDBJ databases">
        <title>Comparative genomes isolates from brazilian mangrove.</title>
        <authorList>
            <person name="De Araujo J.E."/>
            <person name="Taketani R.G."/>
            <person name="Silva M.C.P."/>
            <person name="Lourenco M.V."/>
            <person name="Oliveira V.M."/>
            <person name="Andreote F.D."/>
        </authorList>
    </citation>
    <scope>NUCLEOTIDE SEQUENCE [LARGE SCALE GENOMIC DNA]</scope>
    <source>
        <strain evidence="3 4">HEX PRIS-MGV</strain>
    </source>
</reference>
<comment type="caution">
    <text evidence="3">The sequence shown here is derived from an EMBL/GenBank/DDBJ whole genome shotgun (WGS) entry which is preliminary data.</text>
</comment>
<dbReference type="EMBL" id="QPEX01000045">
    <property type="protein sequence ID" value="RCS41390.1"/>
    <property type="molecule type" value="Genomic_DNA"/>
</dbReference>
<proteinExistence type="predicted"/>
<feature type="region of interest" description="Disordered" evidence="1">
    <location>
        <begin position="17"/>
        <end position="48"/>
    </location>
</feature>
<keyword evidence="2" id="KW-1133">Transmembrane helix</keyword>
<evidence type="ECO:0000313" key="4">
    <source>
        <dbReference type="Proteomes" id="UP000253562"/>
    </source>
</evidence>
<organism evidence="3 4">
    <name type="scientific">Bremerella cremea</name>
    <dbReference type="NCBI Taxonomy" id="1031537"/>
    <lineage>
        <taxon>Bacteria</taxon>
        <taxon>Pseudomonadati</taxon>
        <taxon>Planctomycetota</taxon>
        <taxon>Planctomycetia</taxon>
        <taxon>Pirellulales</taxon>
        <taxon>Pirellulaceae</taxon>
        <taxon>Bremerella</taxon>
    </lineage>
</organism>
<feature type="transmembrane region" description="Helical" evidence="2">
    <location>
        <begin position="445"/>
        <end position="467"/>
    </location>
</feature>
<evidence type="ECO:0000256" key="2">
    <source>
        <dbReference type="SAM" id="Phobius"/>
    </source>
</evidence>
<gene>
    <name evidence="3" type="ORF">DTL42_22795</name>
</gene>
<evidence type="ECO:0000256" key="1">
    <source>
        <dbReference type="SAM" id="MobiDB-lite"/>
    </source>
</evidence>
<protein>
    <submittedName>
        <fullName evidence="3">Uncharacterized protein</fullName>
    </submittedName>
</protein>
<keyword evidence="2" id="KW-0472">Membrane</keyword>
<keyword evidence="2" id="KW-0812">Transmembrane</keyword>
<dbReference type="Proteomes" id="UP000253562">
    <property type="component" value="Unassembled WGS sequence"/>
</dbReference>
<name>A0A368KPE3_9BACT</name>
<evidence type="ECO:0000313" key="3">
    <source>
        <dbReference type="EMBL" id="RCS41390.1"/>
    </source>
</evidence>
<sequence length="476" mass="53377">MSILWILSACPAYLSAQEETAKPSDHQPATPDEQQQAKPGAEEASRPDFDKMTAREFFGLIDFGNSYLAMFVDGERLGNSEQEAVVRGLTRIRRLQPHRITHWLKLSVPWNELATHPAEHRLEIYLLTGTVEAIRRQMVPEEAVSTVGIPFYYEVDVRLDQDNGTVPGTIVVEKLPAAWEANFEQVDAIRGQPFSCPGVFLKTFQAEPNETGYIFATSKISWHPDRVDALLGVTPAMVRLAKQGMDIGELSYIQDRAKFEGREREPFYQMLAAVGRLPFGQQTPTVELSVSDLLTLPRIGLMVAPEKYRAEFIDLAGVCRRITRIEVDDADIQARLGIDHYFEVSIFVPIPAPIVSQRPGDEASRKEFAHEYPVLVCVSELPEGIQEGDQLHLPVAATGAFFKLWAYRSPFMSGQEHTRRQISPLLIAESLKEQSQVGEPEVNQFVLVIVLILGGVIALGGTMGMIFSWKKHPRRR</sequence>
<dbReference type="AlphaFoldDB" id="A0A368KPE3"/>